<dbReference type="OrthoDB" id="3851628at2759"/>
<evidence type="ECO:0000313" key="20">
    <source>
        <dbReference type="EMBL" id="PWN97890.1"/>
    </source>
</evidence>
<keyword evidence="10" id="KW-0100">Branched-chain amino acid biosynthesis</keyword>
<dbReference type="InterPro" id="IPR004404">
    <property type="entry name" value="DihydroxyA_deHydtase"/>
</dbReference>
<evidence type="ECO:0000256" key="16">
    <source>
        <dbReference type="ARBA" id="ARBA00052865"/>
    </source>
</evidence>
<dbReference type="PANTHER" id="PTHR21000:SF5">
    <property type="entry name" value="DIHYDROXY-ACID DEHYDRATASE, MITOCHONDRIAL"/>
    <property type="match status" value="1"/>
</dbReference>
<dbReference type="PANTHER" id="PTHR21000">
    <property type="entry name" value="DIHYDROXY-ACID DEHYDRATASE DAD"/>
    <property type="match status" value="1"/>
</dbReference>
<evidence type="ECO:0000256" key="13">
    <source>
        <dbReference type="ARBA" id="ARBA00029437"/>
    </source>
</evidence>
<dbReference type="GO" id="GO:0051537">
    <property type="term" value="F:2 iron, 2 sulfur cluster binding"/>
    <property type="evidence" value="ECO:0007669"/>
    <property type="project" value="UniProtKB-KW"/>
</dbReference>
<dbReference type="InterPro" id="IPR050165">
    <property type="entry name" value="DHAD_IlvD/Edd"/>
</dbReference>
<dbReference type="Gene3D" id="3.50.30.80">
    <property type="entry name" value="IlvD/EDD C-terminal domain-like"/>
    <property type="match status" value="1"/>
</dbReference>
<dbReference type="STRING" id="58919.A0A316Z7Y7"/>
<dbReference type="InterPro" id="IPR000581">
    <property type="entry name" value="ILV_EDD_N"/>
</dbReference>
<dbReference type="EMBL" id="KZ819293">
    <property type="protein sequence ID" value="PWN97890.1"/>
    <property type="molecule type" value="Genomic_DNA"/>
</dbReference>
<dbReference type="RefSeq" id="XP_025598169.1">
    <property type="nucleotide sequence ID" value="XM_025744152.1"/>
</dbReference>
<dbReference type="GO" id="GO:0004160">
    <property type="term" value="F:dihydroxy-acid dehydratase activity"/>
    <property type="evidence" value="ECO:0007669"/>
    <property type="project" value="UniProtKB-EC"/>
</dbReference>
<dbReference type="SUPFAM" id="SSF52016">
    <property type="entry name" value="LeuD/IlvD-like"/>
    <property type="match status" value="1"/>
</dbReference>
<evidence type="ECO:0000256" key="2">
    <source>
        <dbReference type="ARBA" id="ARBA00006486"/>
    </source>
</evidence>
<dbReference type="GO" id="GO:0009097">
    <property type="term" value="P:isoleucine biosynthetic process"/>
    <property type="evidence" value="ECO:0007669"/>
    <property type="project" value="UniProtKB-UniPathway"/>
</dbReference>
<dbReference type="Pfam" id="PF00920">
    <property type="entry name" value="ILVD_EDD_N"/>
    <property type="match status" value="1"/>
</dbReference>
<comment type="cofactor">
    <cofactor evidence="1">
        <name>Mg(2+)</name>
        <dbReference type="ChEBI" id="CHEBI:18420"/>
    </cofactor>
</comment>
<comment type="catalytic activity">
    <reaction evidence="11">
        <text>(2R)-2,3-dihydroxy-3-methylbutanoate = 3-methyl-2-oxobutanoate + H2O</text>
        <dbReference type="Rhea" id="RHEA:24809"/>
        <dbReference type="ChEBI" id="CHEBI:11851"/>
        <dbReference type="ChEBI" id="CHEBI:15377"/>
        <dbReference type="ChEBI" id="CHEBI:49072"/>
        <dbReference type="EC" id="4.2.1.9"/>
    </reaction>
    <physiologicalReaction direction="left-to-right" evidence="11">
        <dbReference type="Rhea" id="RHEA:24810"/>
    </physiologicalReaction>
</comment>
<evidence type="ECO:0000256" key="5">
    <source>
        <dbReference type="ARBA" id="ARBA00022723"/>
    </source>
</evidence>
<evidence type="ECO:0000256" key="12">
    <source>
        <dbReference type="ARBA" id="ARBA00029436"/>
    </source>
</evidence>
<keyword evidence="7" id="KW-0408">Iron</keyword>
<feature type="domain" description="Dihydroxy-acid/6-phosphogluconate dehydratase C-terminal" evidence="19">
    <location>
        <begin position="397"/>
        <end position="590"/>
    </location>
</feature>
<dbReference type="NCBIfam" id="NF002068">
    <property type="entry name" value="PRK00911.1"/>
    <property type="match status" value="1"/>
</dbReference>
<evidence type="ECO:0000256" key="3">
    <source>
        <dbReference type="ARBA" id="ARBA00022605"/>
    </source>
</evidence>
<evidence type="ECO:0000259" key="19">
    <source>
        <dbReference type="Pfam" id="PF24877"/>
    </source>
</evidence>
<reference evidence="20 21" key="1">
    <citation type="journal article" date="2018" name="Mol. Biol. Evol.">
        <title>Broad Genomic Sampling Reveals a Smut Pathogenic Ancestry of the Fungal Clade Ustilaginomycotina.</title>
        <authorList>
            <person name="Kijpornyongpan T."/>
            <person name="Mondo S.J."/>
            <person name="Barry K."/>
            <person name="Sandor L."/>
            <person name="Lee J."/>
            <person name="Lipzen A."/>
            <person name="Pangilinan J."/>
            <person name="LaButti K."/>
            <person name="Hainaut M."/>
            <person name="Henrissat B."/>
            <person name="Grigoriev I.V."/>
            <person name="Spatafora J.W."/>
            <person name="Aime M.C."/>
        </authorList>
    </citation>
    <scope>NUCLEOTIDE SEQUENCE [LARGE SCALE GENOMIC DNA]</scope>
    <source>
        <strain evidence="20 21">MCA 4186</strain>
    </source>
</reference>
<evidence type="ECO:0000256" key="17">
    <source>
        <dbReference type="SAM" id="MobiDB-lite"/>
    </source>
</evidence>
<evidence type="ECO:0000256" key="15">
    <source>
        <dbReference type="ARBA" id="ARBA00034078"/>
    </source>
</evidence>
<dbReference type="GeneID" id="37271696"/>
<keyword evidence="21" id="KW-1185">Reference proteome</keyword>
<dbReference type="InterPro" id="IPR020558">
    <property type="entry name" value="DiOHA_6PGluconate_deHydtase_CS"/>
</dbReference>
<dbReference type="PROSITE" id="PS00887">
    <property type="entry name" value="ILVD_EDD_2"/>
    <property type="match status" value="1"/>
</dbReference>
<dbReference type="UniPathway" id="UPA00047">
    <property type="reaction ID" value="UER00057"/>
</dbReference>
<keyword evidence="8" id="KW-0411">Iron-sulfur</keyword>
<gene>
    <name evidence="20" type="ORF">FA09DRAFT_338862</name>
</gene>
<evidence type="ECO:0000256" key="6">
    <source>
        <dbReference type="ARBA" id="ARBA00022842"/>
    </source>
</evidence>
<proteinExistence type="inferred from homology"/>
<sequence length="595" mass="63256">MEVELTNPRVPAAGSGNGAAPILNRQSRHLTQNPERGGAQAMLHAAGLTVADLDKAQVGISAVWWEGNPCNSHLRELADWVKESCTKEGLVGLQFNTIGISDAITMGTAGMRYSLPSREIIADSIESVMLGQYYDGNISVVGCDKNPPGALIAAMRHNRPTLLVWGGTIAPGTLRIDIPSLGRKKGDDIQISDTFEAAGAFAVGRINDEERAAIVRESCPGPGACGGIYTANSFATFMETTGMILPGTAATPATHPAKRAECLRTGAAMRNLLALDLKPRDILTRQAFLNGLVMNTIIGGSTNLVLHLLAIAKAGDVQLSIDDFQTITEKTSFLADMKPSGRYVMTDLFNIGGIAPLMKYVGESRPDLLNLDVLTCTGRTLRENLANVPSLTFDHQDVIRPLENPIKETGHIHIMRGNLCPGSAVAKLTGKEGLEFTGTAKCFDQEQGIVEAIRAGAIGPGNVLVIRYQGPRGAPGMPEQLESTAAVMGAGLGKTTALITDGRFSGASHGFCVGHVVPEAINGGPIALVEDGDKISIDAKTLTITLHVDDEELKRRFAKWDADPSKKELKVKRGTLYKYAHTVADASQGAVTDFF</sequence>
<dbReference type="NCBIfam" id="TIGR00110">
    <property type="entry name" value="ilvD"/>
    <property type="match status" value="1"/>
</dbReference>
<feature type="domain" description="Dihydroxy-acid/6-phosphogluconate dehydratase N-terminal" evidence="18">
    <location>
        <begin position="55"/>
        <end position="384"/>
    </location>
</feature>
<dbReference type="PROSITE" id="PS00886">
    <property type="entry name" value="ILVD_EDD_1"/>
    <property type="match status" value="1"/>
</dbReference>
<dbReference type="GO" id="GO:0009099">
    <property type="term" value="P:L-valine biosynthetic process"/>
    <property type="evidence" value="ECO:0007669"/>
    <property type="project" value="UniProtKB-UniPathway"/>
</dbReference>
<dbReference type="UniPathway" id="UPA00049">
    <property type="reaction ID" value="UER00061"/>
</dbReference>
<evidence type="ECO:0000256" key="4">
    <source>
        <dbReference type="ARBA" id="ARBA00022714"/>
    </source>
</evidence>
<dbReference type="InterPro" id="IPR056740">
    <property type="entry name" value="ILV_EDD_C"/>
</dbReference>
<evidence type="ECO:0000256" key="9">
    <source>
        <dbReference type="ARBA" id="ARBA00023239"/>
    </source>
</evidence>
<dbReference type="GO" id="GO:0046872">
    <property type="term" value="F:metal ion binding"/>
    <property type="evidence" value="ECO:0007669"/>
    <property type="project" value="UniProtKB-KW"/>
</dbReference>
<comment type="catalytic activity">
    <reaction evidence="16">
        <text>(2R,3R)-2,3-dihydroxy-3-methylpentanoate = (S)-3-methyl-2-oxopentanoate + H2O</text>
        <dbReference type="Rhea" id="RHEA:27694"/>
        <dbReference type="ChEBI" id="CHEBI:15377"/>
        <dbReference type="ChEBI" id="CHEBI:35146"/>
        <dbReference type="ChEBI" id="CHEBI:49258"/>
        <dbReference type="EC" id="4.2.1.9"/>
    </reaction>
    <physiologicalReaction direction="left-to-right" evidence="16">
        <dbReference type="Rhea" id="RHEA:27695"/>
    </physiologicalReaction>
</comment>
<comment type="pathway">
    <text evidence="13">Amino-acid biosynthesis; L-isoleucine biosynthesis; L-isoleucine from 2-oxobutanoate: step 3/4.</text>
</comment>
<accession>A0A316Z7Y7</accession>
<evidence type="ECO:0000256" key="1">
    <source>
        <dbReference type="ARBA" id="ARBA00001946"/>
    </source>
</evidence>
<protein>
    <recommendedName>
        <fullName evidence="14">dihydroxy-acid dehydratase</fullName>
        <ecNumber evidence="14">4.2.1.9</ecNumber>
    </recommendedName>
</protein>
<dbReference type="SUPFAM" id="SSF143975">
    <property type="entry name" value="IlvD/EDD N-terminal domain-like"/>
    <property type="match status" value="1"/>
</dbReference>
<keyword evidence="4" id="KW-0001">2Fe-2S</keyword>
<feature type="region of interest" description="Disordered" evidence="17">
    <location>
        <begin position="1"/>
        <end position="22"/>
    </location>
</feature>
<keyword evidence="3" id="KW-0028">Amino-acid biosynthesis</keyword>
<keyword evidence="5" id="KW-0479">Metal-binding</keyword>
<evidence type="ECO:0000256" key="7">
    <source>
        <dbReference type="ARBA" id="ARBA00023004"/>
    </source>
</evidence>
<evidence type="ECO:0000256" key="11">
    <source>
        <dbReference type="ARBA" id="ARBA00029304"/>
    </source>
</evidence>
<comment type="similarity">
    <text evidence="2">Belongs to the IlvD/Edd family.</text>
</comment>
<evidence type="ECO:0000256" key="10">
    <source>
        <dbReference type="ARBA" id="ARBA00023304"/>
    </source>
</evidence>
<dbReference type="EC" id="4.2.1.9" evidence="14"/>
<evidence type="ECO:0000313" key="21">
    <source>
        <dbReference type="Proteomes" id="UP000245946"/>
    </source>
</evidence>
<dbReference type="InterPro" id="IPR042096">
    <property type="entry name" value="Dihydro-acid_dehy_C"/>
</dbReference>
<dbReference type="GO" id="GO:0005739">
    <property type="term" value="C:mitochondrion"/>
    <property type="evidence" value="ECO:0007669"/>
    <property type="project" value="TreeGrafter"/>
</dbReference>
<keyword evidence="9" id="KW-0456">Lyase</keyword>
<comment type="pathway">
    <text evidence="12">Amino-acid biosynthesis; L-valine biosynthesis; L-valine from pyruvate: step 3/4.</text>
</comment>
<keyword evidence="6" id="KW-0460">Magnesium</keyword>
<comment type="cofactor">
    <cofactor evidence="15">
        <name>[2Fe-2S] cluster</name>
        <dbReference type="ChEBI" id="CHEBI:190135"/>
    </cofactor>
</comment>
<evidence type="ECO:0000256" key="14">
    <source>
        <dbReference type="ARBA" id="ARBA00029490"/>
    </source>
</evidence>
<name>A0A316Z7Y7_9BASI</name>
<evidence type="ECO:0000256" key="8">
    <source>
        <dbReference type="ARBA" id="ARBA00023014"/>
    </source>
</evidence>
<dbReference type="FunFam" id="3.50.30.80:FF:000001">
    <property type="entry name" value="Dihydroxy-acid dehydratase"/>
    <property type="match status" value="1"/>
</dbReference>
<dbReference type="InterPro" id="IPR037237">
    <property type="entry name" value="IlvD/EDD_N"/>
</dbReference>
<dbReference type="AlphaFoldDB" id="A0A316Z7Y7"/>
<dbReference type="Pfam" id="PF24877">
    <property type="entry name" value="ILV_EDD_C"/>
    <property type="match status" value="1"/>
</dbReference>
<evidence type="ECO:0000259" key="18">
    <source>
        <dbReference type="Pfam" id="PF00920"/>
    </source>
</evidence>
<dbReference type="Proteomes" id="UP000245946">
    <property type="component" value="Unassembled WGS sequence"/>
</dbReference>
<organism evidence="20 21">
    <name type="scientific">Tilletiopsis washingtonensis</name>
    <dbReference type="NCBI Taxonomy" id="58919"/>
    <lineage>
        <taxon>Eukaryota</taxon>
        <taxon>Fungi</taxon>
        <taxon>Dikarya</taxon>
        <taxon>Basidiomycota</taxon>
        <taxon>Ustilaginomycotina</taxon>
        <taxon>Exobasidiomycetes</taxon>
        <taxon>Entylomatales</taxon>
        <taxon>Entylomatales incertae sedis</taxon>
        <taxon>Tilletiopsis</taxon>
    </lineage>
</organism>